<evidence type="ECO:0000259" key="4">
    <source>
        <dbReference type="Pfam" id="PF05729"/>
    </source>
</evidence>
<feature type="repeat" description="WD" evidence="3">
    <location>
        <begin position="1044"/>
        <end position="1086"/>
    </location>
</feature>
<sequence>MSDYIRRVLIGDVSNLPAKESNVVRIFTSSTFTDTVEERNRLMRDVYPSLRTYCQQRGLEFQVVDMRWGVRDETTADHKTNEICVQEIKNCQRLTPGPNFVCLLGNKYGYRPFPYKIKADEFELLVEVAREIYDQPKHIDSLLDWYWKDTNAIPAEYVLQPITHHFPNYNDLSEKNREKNREEREKWWEIFQSFQRLLKRTAKAAIERKQITLQQAHRYFSSVTEEEIEYGILGSSDPSAQSLCYIRHLSDIEVNLADKNSRNYIDISEGEQDTEAQELLDRLKRDRILQRLGEHNVTHYEIPWSNGGINASDRMHEQYLNSFCNKFEADIQRLIEKSLQHTANEKVKESSLYKEVLHHSWFCQDKCATFRGREGILKKVEAFLKDFEKREPLVIYGTSGSGKTSIMAVVAKSARQWLGDGTVTIFRFLGTSPNSSSIRSALASVCIQICEVYGLDPPKADILEDFSQLVRFFHDLIANLPVSAVKPLVLILDSVDQLSAANNAHLMNWLPKKCSKFVKIIISVLPNYYDILPNIRRSLPIENSYIEVPVLTIDMGKQILEAWLEGIGRTLTDEQFELILAHFTQCPQPLFLKLIFTEASKWASYTNVRGFDLGSDVGQAIRLLFQRLERNHGRTLTSRALSYITAGRSGLTESELEDTLSLDDDVIDDVYQYWDPPVQGVIRLPNLLWARIRHDIDEFLTERQADGKTVIAWYHRQFWETAQTRYLSDSEDKRSRHSLLAEYFQGKWGGGRKKHIILNRRKKTLPDADRQVSSQPQMFSKDVFNLRKLSEMPYHLIYSGRASALDDEVLFNFEWINDKLKGQSLNDVLEDYVLALEVRPELDVRLIHDTLILASSNIKQDVNCLATQLLGRLLAFGGQFQTIHSLIKQCFRWCYEQQSPLFIPQSACLISAGGPLKTNLRGHEQRVNEVLVTSDNKFIVTSGEDAIINVWNSTNLDCLHTLKMASKGQSCLVLTLDDKYVIGSAKSSVGVWNIDSGGAMARFDNGCVVTCLATSSDGAYVVTGGNDGTVQVWGIIDGAKERTFLGHEGPINEIVLGNNGGTRVVTGSQDSTIRVWSLTGDECLACYEGHTGSVLCMAMSCDRESAISGSEDKTVRIWDLKTKNCATFKGHGGLIKCLDTMSDGRRIVSGSKDQSLKVWDLVTLQCCLTLKGHTDLIWRVAVASDDSFIVSASKDDMLKVWNPVTGECQQTLIGHSSWISCVSIAKDCKTIISGSNDKNVKLWNAMGNEHAEQLSTPSDHIIHHATQPECVAITADGRWGLSGSKNDSLKLWDIKNAKYVCSHEASIASIAAMHKSTHVATGSHSGDLTLWNCDGSLEVEQNVKVHQGSIVSLKISKEDTFILSASSDKTIGLFHVVSGRGEQLLGHSDAVLCVDFMYGELRAISGSKDKTLRLWNLQKKSCEQIFSGHTGDVGCLASTDDNTIVVSGSGDHTICVWSTDSGECLRTIDGHHDSIKCLGITSDNRFAIAGSHEGKDQLLMWDLSNGNCVRKFIGHTHAVMNLQLLSRDSRDTASGPCVEGIHVLMTSSRDGTIKAWDIASGKLVTSFDFQSQVKYFDAHSADDGYSVILVTKSGTVSVLKLFYPEQETKNDKGVPLVTSNFQMSEDSSSAKEAPSESCCPCCQFQCQCQCKKCTVL</sequence>
<dbReference type="PRINTS" id="PR00320">
    <property type="entry name" value="GPROTEINBRPT"/>
</dbReference>
<keyword evidence="8" id="KW-1185">Reference proteome</keyword>
<feature type="repeat" description="WD" evidence="3">
    <location>
        <begin position="1300"/>
        <end position="1332"/>
    </location>
</feature>
<feature type="repeat" description="WD" evidence="3">
    <location>
        <begin position="1212"/>
        <end position="1253"/>
    </location>
</feature>
<feature type="domain" description="DUF4062" evidence="5">
    <location>
        <begin position="25"/>
        <end position="111"/>
    </location>
</feature>
<dbReference type="InterPro" id="IPR007111">
    <property type="entry name" value="NACHT_NTPase"/>
</dbReference>
<dbReference type="CDD" id="cd00200">
    <property type="entry name" value="WD40"/>
    <property type="match status" value="2"/>
</dbReference>
<dbReference type="InterPro" id="IPR001680">
    <property type="entry name" value="WD40_rpt"/>
</dbReference>
<feature type="repeat" description="WD" evidence="3">
    <location>
        <begin position="1544"/>
        <end position="1566"/>
    </location>
</feature>
<dbReference type="SUPFAM" id="SSF52540">
    <property type="entry name" value="P-loop containing nucleoside triphosphate hydrolases"/>
    <property type="match status" value="1"/>
</dbReference>
<dbReference type="Gene3D" id="3.40.50.300">
    <property type="entry name" value="P-loop containing nucleotide triphosphate hydrolases"/>
    <property type="match status" value="1"/>
</dbReference>
<dbReference type="PANTHER" id="PTHR19871:SF14">
    <property type="entry name" value="DUF4062 DOMAIN-CONTAINING PROTEIN"/>
    <property type="match status" value="1"/>
</dbReference>
<evidence type="ECO:0000259" key="6">
    <source>
        <dbReference type="Pfam" id="PF25469"/>
    </source>
</evidence>
<dbReference type="InterPro" id="IPR052752">
    <property type="entry name" value="NACHT-WD_repeat"/>
</dbReference>
<feature type="repeat" description="WD" evidence="3">
    <location>
        <begin position="1009"/>
        <end position="1043"/>
    </location>
</feature>
<dbReference type="PROSITE" id="PS50082">
    <property type="entry name" value="WD_REPEATS_2"/>
    <property type="match status" value="13"/>
</dbReference>
<dbReference type="InterPro" id="IPR025139">
    <property type="entry name" value="DUF4062"/>
</dbReference>
<dbReference type="InterPro" id="IPR027417">
    <property type="entry name" value="P-loop_NTPase"/>
</dbReference>
<dbReference type="InterPro" id="IPR015943">
    <property type="entry name" value="WD40/YVTN_repeat-like_dom_sf"/>
</dbReference>
<keyword evidence="1 3" id="KW-0853">WD repeat</keyword>
<dbReference type="Pfam" id="PF13271">
    <property type="entry name" value="DUF4062"/>
    <property type="match status" value="1"/>
</dbReference>
<organism evidence="7 8">
    <name type="scientific">Porites evermanni</name>
    <dbReference type="NCBI Taxonomy" id="104178"/>
    <lineage>
        <taxon>Eukaryota</taxon>
        <taxon>Metazoa</taxon>
        <taxon>Cnidaria</taxon>
        <taxon>Anthozoa</taxon>
        <taxon>Hexacorallia</taxon>
        <taxon>Scleractinia</taxon>
        <taxon>Fungiina</taxon>
        <taxon>Poritidae</taxon>
        <taxon>Porites</taxon>
    </lineage>
</organism>
<dbReference type="PANTHER" id="PTHR19871">
    <property type="entry name" value="BETA TRANSDUCIN-RELATED PROTEIN"/>
    <property type="match status" value="1"/>
</dbReference>
<evidence type="ECO:0000256" key="3">
    <source>
        <dbReference type="PROSITE-ProRule" id="PRU00221"/>
    </source>
</evidence>
<dbReference type="EMBL" id="CALNXI010000300">
    <property type="protein sequence ID" value="CAH3024346.1"/>
    <property type="molecule type" value="Genomic_DNA"/>
</dbReference>
<evidence type="ECO:0000313" key="7">
    <source>
        <dbReference type="EMBL" id="CAH3024346.1"/>
    </source>
</evidence>
<evidence type="ECO:0000313" key="8">
    <source>
        <dbReference type="Proteomes" id="UP001159427"/>
    </source>
</evidence>
<dbReference type="Pfam" id="PF05729">
    <property type="entry name" value="NACHT"/>
    <property type="match status" value="1"/>
</dbReference>
<dbReference type="InterPro" id="IPR057588">
    <property type="entry name" value="NWD1/2-like_WH"/>
</dbReference>
<accession>A0ABN8M4B5</accession>
<dbReference type="Gene3D" id="1.25.40.370">
    <property type="match status" value="1"/>
</dbReference>
<feature type="repeat" description="WD" evidence="3">
    <location>
        <begin position="1343"/>
        <end position="1384"/>
    </location>
</feature>
<comment type="caution">
    <text evidence="7">The sequence shown here is derived from an EMBL/GenBank/DDBJ whole genome shotgun (WGS) entry which is preliminary data.</text>
</comment>
<reference evidence="7 8" key="1">
    <citation type="submission" date="2022-05" db="EMBL/GenBank/DDBJ databases">
        <authorList>
            <consortium name="Genoscope - CEA"/>
            <person name="William W."/>
        </authorList>
    </citation>
    <scope>NUCLEOTIDE SEQUENCE [LARGE SCALE GENOMIC DNA]</scope>
</reference>
<feature type="repeat" description="WD" evidence="3">
    <location>
        <begin position="1426"/>
        <end position="1467"/>
    </location>
</feature>
<feature type="repeat" description="WD" evidence="3">
    <location>
        <begin position="1261"/>
        <end position="1302"/>
    </location>
</feature>
<feature type="repeat" description="WD" evidence="3">
    <location>
        <begin position="920"/>
        <end position="961"/>
    </location>
</feature>
<gene>
    <name evidence="7" type="ORF">PEVE_00022633</name>
</gene>
<feature type="repeat" description="WD" evidence="3">
    <location>
        <begin position="1384"/>
        <end position="1425"/>
    </location>
</feature>
<dbReference type="SMART" id="SM00320">
    <property type="entry name" value="WD40"/>
    <property type="match status" value="15"/>
</dbReference>
<dbReference type="InterPro" id="IPR036322">
    <property type="entry name" value="WD40_repeat_dom_sf"/>
</dbReference>
<feature type="domain" description="NWD1/2-like winged helix-turn-helix" evidence="6">
    <location>
        <begin position="621"/>
        <end position="732"/>
    </location>
</feature>
<proteinExistence type="predicted"/>
<dbReference type="InterPro" id="IPR020472">
    <property type="entry name" value="WD40_PAC1"/>
</dbReference>
<evidence type="ECO:0000259" key="5">
    <source>
        <dbReference type="Pfam" id="PF13271"/>
    </source>
</evidence>
<feature type="repeat" description="WD" evidence="3">
    <location>
        <begin position="1128"/>
        <end position="1161"/>
    </location>
</feature>
<dbReference type="PROSITE" id="PS00678">
    <property type="entry name" value="WD_REPEATS_1"/>
    <property type="match status" value="3"/>
</dbReference>
<dbReference type="CDD" id="cd00009">
    <property type="entry name" value="AAA"/>
    <property type="match status" value="1"/>
</dbReference>
<feature type="repeat" description="WD" evidence="3">
    <location>
        <begin position="1087"/>
        <end position="1128"/>
    </location>
</feature>
<dbReference type="Pfam" id="PF25469">
    <property type="entry name" value="WHD_NWD1"/>
    <property type="match status" value="1"/>
</dbReference>
<dbReference type="InterPro" id="IPR019775">
    <property type="entry name" value="WD40_repeat_CS"/>
</dbReference>
<dbReference type="SUPFAM" id="SSF50978">
    <property type="entry name" value="WD40 repeat-like"/>
    <property type="match status" value="3"/>
</dbReference>
<dbReference type="Pfam" id="PF00400">
    <property type="entry name" value="WD40"/>
    <property type="match status" value="13"/>
</dbReference>
<protein>
    <submittedName>
        <fullName evidence="7">Uncharacterized protein</fullName>
    </submittedName>
</protein>
<dbReference type="Proteomes" id="UP001159427">
    <property type="component" value="Unassembled WGS sequence"/>
</dbReference>
<dbReference type="PROSITE" id="PS50294">
    <property type="entry name" value="WD_REPEATS_REGION"/>
    <property type="match status" value="8"/>
</dbReference>
<keyword evidence="2" id="KW-0677">Repeat</keyword>
<evidence type="ECO:0000256" key="1">
    <source>
        <dbReference type="ARBA" id="ARBA00022574"/>
    </source>
</evidence>
<feature type="repeat" description="WD" evidence="3">
    <location>
        <begin position="1170"/>
        <end position="1211"/>
    </location>
</feature>
<dbReference type="Gene3D" id="2.130.10.10">
    <property type="entry name" value="YVTN repeat-like/Quinoprotein amine dehydrogenase"/>
    <property type="match status" value="5"/>
</dbReference>
<evidence type="ECO:0000256" key="2">
    <source>
        <dbReference type="ARBA" id="ARBA00022737"/>
    </source>
</evidence>
<feature type="domain" description="NACHT" evidence="4">
    <location>
        <begin position="392"/>
        <end position="564"/>
    </location>
</feature>
<name>A0ABN8M4B5_9CNID</name>